<dbReference type="InterPro" id="IPR038610">
    <property type="entry name" value="FliK-like_C_sf"/>
</dbReference>
<dbReference type="Gene3D" id="3.30.750.140">
    <property type="match status" value="1"/>
</dbReference>
<evidence type="ECO:0000259" key="2">
    <source>
        <dbReference type="Pfam" id="PF02120"/>
    </source>
</evidence>
<accession>A0ABU0JGZ3</accession>
<protein>
    <recommendedName>
        <fullName evidence="2">Flagellar hook-length control protein-like C-terminal domain-containing protein</fullName>
    </recommendedName>
</protein>
<reference evidence="3 4" key="1">
    <citation type="submission" date="2023-07" db="EMBL/GenBank/DDBJ databases">
        <title>Genomic Encyclopedia of Type Strains, Phase IV (KMG-IV): sequencing the most valuable type-strain genomes for metagenomic binning, comparative biology and taxonomic classification.</title>
        <authorList>
            <person name="Goeker M."/>
        </authorList>
    </citation>
    <scope>NUCLEOTIDE SEQUENCE [LARGE SCALE GENOMIC DNA]</scope>
    <source>
        <strain evidence="3 4">DSM 19619</strain>
    </source>
</reference>
<feature type="region of interest" description="Disordered" evidence="1">
    <location>
        <begin position="111"/>
        <end position="133"/>
    </location>
</feature>
<organism evidence="3 4">
    <name type="scientific">Labrys wisconsinensis</name>
    <dbReference type="NCBI Taxonomy" id="425677"/>
    <lineage>
        <taxon>Bacteria</taxon>
        <taxon>Pseudomonadati</taxon>
        <taxon>Pseudomonadota</taxon>
        <taxon>Alphaproteobacteria</taxon>
        <taxon>Hyphomicrobiales</taxon>
        <taxon>Xanthobacteraceae</taxon>
        <taxon>Labrys</taxon>
    </lineage>
</organism>
<comment type="caution">
    <text evidence="3">The sequence shown here is derived from an EMBL/GenBank/DDBJ whole genome shotgun (WGS) entry which is preliminary data.</text>
</comment>
<name>A0ABU0JGZ3_9HYPH</name>
<dbReference type="Pfam" id="PF02120">
    <property type="entry name" value="Flg_hook"/>
    <property type="match status" value="1"/>
</dbReference>
<feature type="domain" description="Flagellar hook-length control protein-like C-terminal" evidence="2">
    <location>
        <begin position="352"/>
        <end position="428"/>
    </location>
</feature>
<proteinExistence type="predicted"/>
<evidence type="ECO:0000256" key="1">
    <source>
        <dbReference type="SAM" id="MobiDB-lite"/>
    </source>
</evidence>
<dbReference type="Proteomes" id="UP001242480">
    <property type="component" value="Unassembled WGS sequence"/>
</dbReference>
<keyword evidence="4" id="KW-1185">Reference proteome</keyword>
<feature type="region of interest" description="Disordered" evidence="1">
    <location>
        <begin position="422"/>
        <end position="443"/>
    </location>
</feature>
<dbReference type="EMBL" id="JAUSVX010000017">
    <property type="protein sequence ID" value="MDQ0473556.1"/>
    <property type="molecule type" value="Genomic_DNA"/>
</dbReference>
<evidence type="ECO:0000313" key="4">
    <source>
        <dbReference type="Proteomes" id="UP001242480"/>
    </source>
</evidence>
<dbReference type="InterPro" id="IPR021136">
    <property type="entry name" value="Flagellar_hook_control-like_C"/>
</dbReference>
<evidence type="ECO:0000313" key="3">
    <source>
        <dbReference type="EMBL" id="MDQ0473556.1"/>
    </source>
</evidence>
<dbReference type="RefSeq" id="WP_307282015.1">
    <property type="nucleotide sequence ID" value="NZ_JAUSVX010000017.1"/>
</dbReference>
<gene>
    <name evidence="3" type="ORF">QO011_006592</name>
</gene>
<sequence length="443" mass="43889">MAIDTVSGARPQAPLLPQGSTGLPAALAALAPGDKVDATVLARLETGEIRLALLGTLLDILPSEPLTPGEAVKLTVVETAQQLAVSVQRQTPDAAPAGADLGAEAPAAVATLRPAPSTSPASAPAGDGPSPEARAALGAVLPRAAANQQGRAPLIANAVAILAGPAGDQLPAAVRNTLAALLATALDPTSLDGPALQGAVARSGSFQEAAILRLAQAPAGADAAAALQGDAKSLMLALRPMLQALADGRSVPPADPPPLPRRGAVPQAQPAVAATLGPDASTAQAARTLLAGVEGALDRTRLLQAASLPEARPGADDPSAGERLVEIPLALPGGQTSVMALAVGGDGRAAGTAGAAPAWRMRLSLDLGDTGPMHALVSVRGETAGVTLWAEQPGTVELFRRTIGDLREALEAADLDVGSLDIRAGAPPAPPPAATGTFLDRRS</sequence>